<feature type="region of interest" description="Disordered" evidence="2">
    <location>
        <begin position="940"/>
        <end position="967"/>
    </location>
</feature>
<dbReference type="GO" id="GO:0023052">
    <property type="term" value="P:signaling"/>
    <property type="evidence" value="ECO:0007669"/>
    <property type="project" value="InterPro"/>
</dbReference>
<evidence type="ECO:0000256" key="2">
    <source>
        <dbReference type="SAM" id="MobiDB-lite"/>
    </source>
</evidence>
<feature type="region of interest" description="Disordered" evidence="2">
    <location>
        <begin position="454"/>
        <end position="502"/>
    </location>
</feature>
<comment type="caution">
    <text evidence="3">The sequence shown here is derived from an EMBL/GenBank/DDBJ whole genome shotgun (WGS) entry which is preliminary data.</text>
</comment>
<feature type="region of interest" description="Disordered" evidence="2">
    <location>
        <begin position="696"/>
        <end position="774"/>
    </location>
</feature>
<accession>A0A0L0C7Q0</accession>
<dbReference type="GO" id="GO:0016301">
    <property type="term" value="F:kinase activity"/>
    <property type="evidence" value="ECO:0007669"/>
    <property type="project" value="UniProtKB-KW"/>
</dbReference>
<organism evidence="3 4">
    <name type="scientific">Lucilia cuprina</name>
    <name type="common">Green bottle fly</name>
    <name type="synonym">Australian sheep blowfly</name>
    <dbReference type="NCBI Taxonomy" id="7375"/>
    <lineage>
        <taxon>Eukaryota</taxon>
        <taxon>Metazoa</taxon>
        <taxon>Ecdysozoa</taxon>
        <taxon>Arthropoda</taxon>
        <taxon>Hexapoda</taxon>
        <taxon>Insecta</taxon>
        <taxon>Pterygota</taxon>
        <taxon>Neoptera</taxon>
        <taxon>Endopterygota</taxon>
        <taxon>Diptera</taxon>
        <taxon>Brachycera</taxon>
        <taxon>Muscomorpha</taxon>
        <taxon>Oestroidea</taxon>
        <taxon>Calliphoridae</taxon>
        <taxon>Luciliinae</taxon>
        <taxon>Lucilia</taxon>
    </lineage>
</organism>
<feature type="compositionally biased region" description="Basic residues" evidence="2">
    <location>
        <begin position="696"/>
        <end position="706"/>
    </location>
</feature>
<dbReference type="OrthoDB" id="10023951at2759"/>
<feature type="region of interest" description="Disordered" evidence="2">
    <location>
        <begin position="239"/>
        <end position="258"/>
    </location>
</feature>
<feature type="compositionally biased region" description="Acidic residues" evidence="2">
    <location>
        <begin position="940"/>
        <end position="952"/>
    </location>
</feature>
<feature type="compositionally biased region" description="Polar residues" evidence="2">
    <location>
        <begin position="881"/>
        <end position="900"/>
    </location>
</feature>
<feature type="region of interest" description="Disordered" evidence="2">
    <location>
        <begin position="142"/>
        <end position="163"/>
    </location>
</feature>
<dbReference type="EMBL" id="JRES01000803">
    <property type="protein sequence ID" value="KNC28286.1"/>
    <property type="molecule type" value="Genomic_DNA"/>
</dbReference>
<dbReference type="Proteomes" id="UP000037069">
    <property type="component" value="Unassembled WGS sequence"/>
</dbReference>
<dbReference type="PANTHER" id="PTHR12353:SF1">
    <property type="entry name" value="DISKS LARGE-ASSOCIATED PROTEIN 5"/>
    <property type="match status" value="1"/>
</dbReference>
<dbReference type="OMA" id="ATGKNRQ"/>
<feature type="compositionally biased region" description="Low complexity" evidence="2">
    <location>
        <begin position="707"/>
        <end position="718"/>
    </location>
</feature>
<evidence type="ECO:0000313" key="3">
    <source>
        <dbReference type="EMBL" id="KNC28286.1"/>
    </source>
</evidence>
<evidence type="ECO:0000256" key="1">
    <source>
        <dbReference type="ARBA" id="ARBA00008839"/>
    </source>
</evidence>
<dbReference type="Pfam" id="PF03359">
    <property type="entry name" value="GKAP"/>
    <property type="match status" value="1"/>
</dbReference>
<sequence length="993" mass="112276">MDFHKTLYHEMHSQTPHHKRENRRLQEANRIKQRRDRFQNSRNISVSPVRHKEILIPLCPDDKENEHQTDNPNSTRLAKLVCNTNNPEKLKKQEAFLKRFAEWMDKKKNAKTQQEAVNKKKPFISAVNSGGKQASATCSIVPKGHHDGFRPPTGLKSQKPNEKAEPINKPILKGRQSIYTVVPTPPRKPKETNDKLKNKFPIVRKALPTNLHTRILNSNKTPNVAAANSAKTVNKLQTKTPVDKPKPVVKKNSTTKPTLETKTATATLPTLRSTLKPRVLKMPPPPAPKTKAVVKKPEPTTTTTNRQTGAAAKARNLATKRLETNKQTKKSPLKAGGARLAQNLKAKKPLNTSKKLNVPNVQVNGKEILSLFKNNNNINNKPLAEDMVIQTPKDFTLNPFEEFVTSTKLRNSSHNLENLEDNGISPIETSPKRAHTVKKFNFIRYSEAPNVSDNDAEEIEKVKENPPTAKSNDLSDEENKTLVETPAVDEKTPIKSKPEEKPANYLSPFVSVTRGKVSLKKEKEKRNSIYLQNPSEDNDATTVSTSPLKSPKYSVEVRRTLEAVRYFRKQLQDEIDRLHQQCDIWEAYKNENLEKLQIENVEDMINVTIGQTRLLTSKKFMQFKGLIDRCEAGATGIGAVEYDGSEDTKPITAVDLEGFWSMLGLQVDNLEKRFDNLNRWKLNDWVDPEEAKPKIKKNLTKVKKAKAAPATKAKPSSALQQMLRKMQAEKRKNRNQPNGCNEDVVLTPSKQNPRRSGNSNNSTPRKSMDSSQTRRLSIVVKDRKYFSPAATVISVSSPNRRNSMIQRKTSQDSPKLLKHIEKFNETLDNMQSSLDLRKSVLINGNSRRMSINPQSPMRNSLDKVGIKETVMAVNGIFTVGQEEQPTSSQTNFNTSPQHSPVPTGRKSILKTPGTAKSRLRNVIFNEKLRVKKFNFLINEDDQLNGENGDNEANESHEEDLAQRVDEDEPQRTLTLRNRKVRLRPSCEIVIPSK</sequence>
<feature type="region of interest" description="Disordered" evidence="2">
    <location>
        <begin position="1"/>
        <end position="23"/>
    </location>
</feature>
<comment type="similarity">
    <text evidence="1">Belongs to the SAPAP family.</text>
</comment>
<proteinExistence type="inferred from homology"/>
<keyword evidence="3" id="KW-0808">Transferase</keyword>
<feature type="region of interest" description="Disordered" evidence="2">
    <location>
        <begin position="277"/>
        <end position="314"/>
    </location>
</feature>
<feature type="region of interest" description="Disordered" evidence="2">
    <location>
        <begin position="525"/>
        <end position="548"/>
    </location>
</feature>
<dbReference type="PANTHER" id="PTHR12353">
    <property type="entry name" value="DISKS LARGE-ASSOCIATED PROTEIN DAP SAP90/PSD-95-ASSOCIATED PROTEIN"/>
    <property type="match status" value="1"/>
</dbReference>
<feature type="compositionally biased region" description="Basic and acidic residues" evidence="2">
    <location>
        <begin position="953"/>
        <end position="964"/>
    </location>
</feature>
<feature type="compositionally biased region" description="Polar residues" evidence="2">
    <location>
        <begin position="529"/>
        <end position="548"/>
    </location>
</feature>
<dbReference type="AlphaFoldDB" id="A0A0L0C7Q0"/>
<feature type="region of interest" description="Disordered" evidence="2">
    <location>
        <begin position="881"/>
        <end position="912"/>
    </location>
</feature>
<feature type="compositionally biased region" description="Basic and acidic residues" evidence="2">
    <location>
        <begin position="1"/>
        <end position="12"/>
    </location>
</feature>
<feature type="compositionally biased region" description="Basic and acidic residues" evidence="2">
    <location>
        <begin position="488"/>
        <end position="502"/>
    </location>
</feature>
<keyword evidence="4" id="KW-1185">Reference proteome</keyword>
<dbReference type="InterPro" id="IPR005026">
    <property type="entry name" value="SAPAP"/>
</dbReference>
<name>A0A0L0C7Q0_LUCCU</name>
<gene>
    <name evidence="3" type="ORF">FF38_13135</name>
</gene>
<reference evidence="3 4" key="1">
    <citation type="journal article" date="2015" name="Nat. Commun.">
        <title>Lucilia cuprina genome unlocks parasitic fly biology to underpin future interventions.</title>
        <authorList>
            <person name="Anstead C.A."/>
            <person name="Korhonen P.K."/>
            <person name="Young N.D."/>
            <person name="Hall R.S."/>
            <person name="Jex A.R."/>
            <person name="Murali S.C."/>
            <person name="Hughes D.S."/>
            <person name="Lee S.F."/>
            <person name="Perry T."/>
            <person name="Stroehlein A.J."/>
            <person name="Ansell B.R."/>
            <person name="Breugelmans B."/>
            <person name="Hofmann A."/>
            <person name="Qu J."/>
            <person name="Dugan S."/>
            <person name="Lee S.L."/>
            <person name="Chao H."/>
            <person name="Dinh H."/>
            <person name="Han Y."/>
            <person name="Doddapaneni H.V."/>
            <person name="Worley K.C."/>
            <person name="Muzny D.M."/>
            <person name="Ioannidis P."/>
            <person name="Waterhouse R.M."/>
            <person name="Zdobnov E.M."/>
            <person name="James P.J."/>
            <person name="Bagnall N.H."/>
            <person name="Kotze A.C."/>
            <person name="Gibbs R.A."/>
            <person name="Richards S."/>
            <person name="Batterham P."/>
            <person name="Gasser R.B."/>
        </authorList>
    </citation>
    <scope>NUCLEOTIDE SEQUENCE [LARGE SCALE GENOMIC DNA]</scope>
    <source>
        <strain evidence="3 4">LS</strain>
        <tissue evidence="3">Full body</tissue>
    </source>
</reference>
<dbReference type="STRING" id="7375.A0A0L0C7Q0"/>
<protein>
    <submittedName>
        <fullName evidence="3">Guanylate kinase-associated protein mars</fullName>
    </submittedName>
</protein>
<feature type="compositionally biased region" description="Polar residues" evidence="2">
    <location>
        <begin position="748"/>
        <end position="774"/>
    </location>
</feature>
<evidence type="ECO:0000313" key="4">
    <source>
        <dbReference type="Proteomes" id="UP000037069"/>
    </source>
</evidence>
<keyword evidence="3" id="KW-0418">Kinase</keyword>